<dbReference type="AlphaFoldDB" id="A0A5A9PT28"/>
<reference evidence="1 2" key="1">
    <citation type="journal article" date="2019" name="Mol. Ecol. Resour.">
        <title>Chromosome-level genome assembly of Triplophysa tibetana, a fish adapted to the harsh high-altitude environment of the Tibetan Plateau.</title>
        <authorList>
            <person name="Yang X."/>
            <person name="Liu H."/>
            <person name="Ma Z."/>
            <person name="Zou Y."/>
            <person name="Zou M."/>
            <person name="Mao Y."/>
            <person name="Li X."/>
            <person name="Wang H."/>
            <person name="Chen T."/>
            <person name="Wang W."/>
            <person name="Yang R."/>
        </authorList>
    </citation>
    <scope>NUCLEOTIDE SEQUENCE [LARGE SCALE GENOMIC DNA]</scope>
    <source>
        <strain evidence="1">TTIB1903HZAU</strain>
        <tissue evidence="1">Muscle</tissue>
    </source>
</reference>
<evidence type="ECO:0008006" key="3">
    <source>
        <dbReference type="Google" id="ProtNLM"/>
    </source>
</evidence>
<sequence length="389" mass="43919">MMEDGGGGSERILHLQVFNKNTMAKNTDMMLRDLTNSPEFVEELLPAAERTALLYHLSYLCLGNFPKLERILRQRAVENQLLFVSSEALLLKCVTTSEDLVSALLPMLRLSVENNQTILAVKALEKAKAWITEIVDRVNAIIERYEKHNYNVASSTSDVITEKAQTEKEKVETSSEIKSLGDIVDKFQDDLKKIFQEIGETETKIQEKNAELQKHVSDICRTSHGLGILAAIVPFIGPLIKSIYDTATAPGNIPDPVHLGEVQMCLSQIQKILIQLQKFWMSVGELLDSLKKKTFVGEDILAIEMNENTKSFFLKSIEIAEEYWKTFGQSCLKAKDIFSLQNKDAYKFLESSPPVDPVEWKQEYESIMEKLKNISPNPLCEANKAAITE</sequence>
<organism evidence="1 2">
    <name type="scientific">Triplophysa tibetana</name>
    <dbReference type="NCBI Taxonomy" id="1572043"/>
    <lineage>
        <taxon>Eukaryota</taxon>
        <taxon>Metazoa</taxon>
        <taxon>Chordata</taxon>
        <taxon>Craniata</taxon>
        <taxon>Vertebrata</taxon>
        <taxon>Euteleostomi</taxon>
        <taxon>Actinopterygii</taxon>
        <taxon>Neopterygii</taxon>
        <taxon>Teleostei</taxon>
        <taxon>Ostariophysi</taxon>
        <taxon>Cypriniformes</taxon>
        <taxon>Nemacheilidae</taxon>
        <taxon>Triplophysa</taxon>
    </lineage>
</organism>
<dbReference type="EMBL" id="SOYY01000002">
    <property type="protein sequence ID" value="KAA0724209.1"/>
    <property type="molecule type" value="Genomic_DNA"/>
</dbReference>
<gene>
    <name evidence="1" type="ORF">E1301_Tti003479</name>
</gene>
<comment type="caution">
    <text evidence="1">The sequence shown here is derived from an EMBL/GenBank/DDBJ whole genome shotgun (WGS) entry which is preliminary data.</text>
</comment>
<proteinExistence type="predicted"/>
<name>A0A5A9PT28_9TELE</name>
<evidence type="ECO:0000313" key="1">
    <source>
        <dbReference type="EMBL" id="KAA0724209.1"/>
    </source>
</evidence>
<protein>
    <recommendedName>
        <fullName evidence="3">Restin-like protein</fullName>
    </recommendedName>
</protein>
<dbReference type="SUPFAM" id="SSF58100">
    <property type="entry name" value="Bacterial hemolysins"/>
    <property type="match status" value="1"/>
</dbReference>
<accession>A0A5A9PT28</accession>
<evidence type="ECO:0000313" key="2">
    <source>
        <dbReference type="Proteomes" id="UP000324632"/>
    </source>
</evidence>
<dbReference type="Proteomes" id="UP000324632">
    <property type="component" value="Chromosome 2"/>
</dbReference>
<keyword evidence="2" id="KW-1185">Reference proteome</keyword>